<evidence type="ECO:0000313" key="2">
    <source>
        <dbReference type="EMBL" id="KKK48586.1"/>
    </source>
</evidence>
<evidence type="ECO:0000256" key="1">
    <source>
        <dbReference type="SAM" id="Phobius"/>
    </source>
</evidence>
<dbReference type="AlphaFoldDB" id="A0A0F8YKG1"/>
<feature type="transmembrane region" description="Helical" evidence="1">
    <location>
        <begin position="35"/>
        <end position="55"/>
    </location>
</feature>
<dbReference type="EMBL" id="LAZR01068992">
    <property type="protein sequence ID" value="KKK48586.1"/>
    <property type="molecule type" value="Genomic_DNA"/>
</dbReference>
<name>A0A0F8YKG1_9ZZZZ</name>
<comment type="caution">
    <text evidence="2">The sequence shown here is derived from an EMBL/GenBank/DDBJ whole genome shotgun (WGS) entry which is preliminary data.</text>
</comment>
<keyword evidence="1" id="KW-0472">Membrane</keyword>
<protein>
    <submittedName>
        <fullName evidence="2">Uncharacterized protein</fullName>
    </submittedName>
</protein>
<accession>A0A0F8YKG1</accession>
<reference evidence="2" key="1">
    <citation type="journal article" date="2015" name="Nature">
        <title>Complex archaea that bridge the gap between prokaryotes and eukaryotes.</title>
        <authorList>
            <person name="Spang A."/>
            <person name="Saw J.H."/>
            <person name="Jorgensen S.L."/>
            <person name="Zaremba-Niedzwiedzka K."/>
            <person name="Martijn J."/>
            <person name="Lind A.E."/>
            <person name="van Eijk R."/>
            <person name="Schleper C."/>
            <person name="Guy L."/>
            <person name="Ettema T.J."/>
        </authorList>
    </citation>
    <scope>NUCLEOTIDE SEQUENCE</scope>
</reference>
<keyword evidence="1" id="KW-1133">Transmembrane helix</keyword>
<keyword evidence="1" id="KW-0812">Transmembrane</keyword>
<proteinExistence type="predicted"/>
<organism evidence="2">
    <name type="scientific">marine sediment metagenome</name>
    <dbReference type="NCBI Taxonomy" id="412755"/>
    <lineage>
        <taxon>unclassified sequences</taxon>
        <taxon>metagenomes</taxon>
        <taxon>ecological metagenomes</taxon>
    </lineage>
</organism>
<feature type="non-terminal residue" evidence="2">
    <location>
        <position position="72"/>
    </location>
</feature>
<sequence>MTALRTSGGAFGAPSTPDMDVVPARRDLMARFATLASRLFGLALIGLSLFLGMFMDVLSMQVLTIPVALPIV</sequence>
<gene>
    <name evidence="2" type="ORF">LCGC14_3143620</name>
</gene>